<sequence length="106" mass="12314">MDNVNWCPSGQGYPAYCPLSGYGKEYKYCCTTFYLGSLKPTCCHLPISAWNIFSIIFACIIVIALLTFFTCWFLPNCPLNQRMIANRLQREREAGIIQYDREPFRH</sequence>
<reference evidence="2" key="1">
    <citation type="submission" date="2022-11" db="UniProtKB">
        <authorList>
            <consortium name="WormBaseParasite"/>
        </authorList>
    </citation>
    <scope>IDENTIFICATION</scope>
</reference>
<organism evidence="1 2">
    <name type="scientific">Panagrolaimus sp. PS1159</name>
    <dbReference type="NCBI Taxonomy" id="55785"/>
    <lineage>
        <taxon>Eukaryota</taxon>
        <taxon>Metazoa</taxon>
        <taxon>Ecdysozoa</taxon>
        <taxon>Nematoda</taxon>
        <taxon>Chromadorea</taxon>
        <taxon>Rhabditida</taxon>
        <taxon>Tylenchina</taxon>
        <taxon>Panagrolaimomorpha</taxon>
        <taxon>Panagrolaimoidea</taxon>
        <taxon>Panagrolaimidae</taxon>
        <taxon>Panagrolaimus</taxon>
    </lineage>
</organism>
<name>A0AC35FV64_9BILA</name>
<accession>A0AC35FV64</accession>
<evidence type="ECO:0000313" key="1">
    <source>
        <dbReference type="Proteomes" id="UP000887580"/>
    </source>
</evidence>
<evidence type="ECO:0000313" key="2">
    <source>
        <dbReference type="WBParaSite" id="PS1159_v2.g21157.t1"/>
    </source>
</evidence>
<proteinExistence type="predicted"/>
<dbReference type="WBParaSite" id="PS1159_v2.g21157.t1">
    <property type="protein sequence ID" value="PS1159_v2.g21157.t1"/>
    <property type="gene ID" value="PS1159_v2.g21157"/>
</dbReference>
<protein>
    <submittedName>
        <fullName evidence="2">Uncharacterized protein</fullName>
    </submittedName>
</protein>
<dbReference type="Proteomes" id="UP000887580">
    <property type="component" value="Unplaced"/>
</dbReference>